<evidence type="ECO:0000313" key="4">
    <source>
        <dbReference type="EMBL" id="RAQ95483.1"/>
    </source>
</evidence>
<evidence type="ECO:0000259" key="3">
    <source>
        <dbReference type="PROSITE" id="PS50110"/>
    </source>
</evidence>
<dbReference type="AlphaFoldDB" id="A0A328VII3"/>
<dbReference type="InterPro" id="IPR050595">
    <property type="entry name" value="Bact_response_regulator"/>
</dbReference>
<dbReference type="PANTHER" id="PTHR44591">
    <property type="entry name" value="STRESS RESPONSE REGULATOR PROTEIN 1"/>
    <property type="match status" value="1"/>
</dbReference>
<dbReference type="PROSITE" id="PS50110">
    <property type="entry name" value="RESPONSE_REGULATORY"/>
    <property type="match status" value="1"/>
</dbReference>
<dbReference type="Proteomes" id="UP000248706">
    <property type="component" value="Unassembled WGS sequence"/>
</dbReference>
<dbReference type="Pfam" id="PF00072">
    <property type="entry name" value="Response_reg"/>
    <property type="match status" value="1"/>
</dbReference>
<gene>
    <name evidence="4" type="ORF">A4R35_08040</name>
</gene>
<dbReference type="SUPFAM" id="SSF52172">
    <property type="entry name" value="CheY-like"/>
    <property type="match status" value="1"/>
</dbReference>
<name>A0A328VII3_9CHLR</name>
<evidence type="ECO:0000256" key="2">
    <source>
        <dbReference type="PROSITE-ProRule" id="PRU00169"/>
    </source>
</evidence>
<dbReference type="SMART" id="SM00448">
    <property type="entry name" value="REC"/>
    <property type="match status" value="1"/>
</dbReference>
<dbReference type="EMBL" id="MCIF01000002">
    <property type="protein sequence ID" value="RAQ95483.1"/>
    <property type="molecule type" value="Genomic_DNA"/>
</dbReference>
<evidence type="ECO:0000256" key="1">
    <source>
        <dbReference type="ARBA" id="ARBA00022553"/>
    </source>
</evidence>
<feature type="domain" description="Response regulatory" evidence="3">
    <location>
        <begin position="6"/>
        <end position="122"/>
    </location>
</feature>
<dbReference type="CDD" id="cd17574">
    <property type="entry name" value="REC_OmpR"/>
    <property type="match status" value="1"/>
</dbReference>
<dbReference type="Gene3D" id="3.40.50.2300">
    <property type="match status" value="1"/>
</dbReference>
<sequence>MSAVPTVLVVDDSPTVRKIVQMTLQRENIRVIAAGDGLSALTSVADEMPALILLDVQLPRMDGYQICQIIRKNLQFRQIPIIMLSGKDGLFDKMRGRLAGSTEYITKPFDSAELVQTVKKHLVNWQERVPPRYEGMRPRLRRRG</sequence>
<evidence type="ECO:0000313" key="5">
    <source>
        <dbReference type="Proteomes" id="UP000248706"/>
    </source>
</evidence>
<dbReference type="PANTHER" id="PTHR44591:SF3">
    <property type="entry name" value="RESPONSE REGULATORY DOMAIN-CONTAINING PROTEIN"/>
    <property type="match status" value="1"/>
</dbReference>
<comment type="caution">
    <text evidence="4">The sequence shown here is derived from an EMBL/GenBank/DDBJ whole genome shotgun (WGS) entry which is preliminary data.</text>
</comment>
<protein>
    <submittedName>
        <fullName evidence="4">Pilus assembly protein PilG</fullName>
    </submittedName>
</protein>
<dbReference type="RefSeq" id="WP_052888274.1">
    <property type="nucleotide sequence ID" value="NZ_MCIF01000002.1"/>
</dbReference>
<keyword evidence="5" id="KW-1185">Reference proteome</keyword>
<keyword evidence="1 2" id="KW-0597">Phosphoprotein</keyword>
<organism evidence="4 5">
    <name type="scientific">Thermogemmatispora tikiterensis</name>
    <dbReference type="NCBI Taxonomy" id="1825093"/>
    <lineage>
        <taxon>Bacteria</taxon>
        <taxon>Bacillati</taxon>
        <taxon>Chloroflexota</taxon>
        <taxon>Ktedonobacteria</taxon>
        <taxon>Thermogemmatisporales</taxon>
        <taxon>Thermogemmatisporaceae</taxon>
        <taxon>Thermogemmatispora</taxon>
    </lineage>
</organism>
<dbReference type="InterPro" id="IPR001789">
    <property type="entry name" value="Sig_transdc_resp-reg_receiver"/>
</dbReference>
<dbReference type="InterPro" id="IPR011006">
    <property type="entry name" value="CheY-like_superfamily"/>
</dbReference>
<reference evidence="4 5" key="1">
    <citation type="submission" date="2016-08" db="EMBL/GenBank/DDBJ databases">
        <title>Analysis of Carbohydrate Active Enzymes in Thermogemmatispora T81 Reveals Carbohydrate Degradation Ability.</title>
        <authorList>
            <person name="Tomazini A."/>
            <person name="Lal S."/>
            <person name="Stott M."/>
            <person name="Henrissat B."/>
            <person name="Polikarpov I."/>
            <person name="Sparling R."/>
            <person name="Levin D.B."/>
        </authorList>
    </citation>
    <scope>NUCLEOTIDE SEQUENCE [LARGE SCALE GENOMIC DNA]</scope>
    <source>
        <strain evidence="4 5">T81</strain>
    </source>
</reference>
<dbReference type="GO" id="GO:0000160">
    <property type="term" value="P:phosphorelay signal transduction system"/>
    <property type="evidence" value="ECO:0007669"/>
    <property type="project" value="InterPro"/>
</dbReference>
<feature type="modified residue" description="4-aspartylphosphate" evidence="2">
    <location>
        <position position="55"/>
    </location>
</feature>
<proteinExistence type="predicted"/>
<accession>A0A328VII3</accession>
<dbReference type="OrthoDB" id="9801602at2"/>